<name>A0ABD3HKK5_9MARC</name>
<comment type="caution">
    <text evidence="3">The sequence shown here is derived from an EMBL/GenBank/DDBJ whole genome shotgun (WGS) entry which is preliminary data.</text>
</comment>
<protein>
    <recommendedName>
        <fullName evidence="2">Myb/SANT-like DNA-binding domain-containing protein</fullName>
    </recommendedName>
</protein>
<evidence type="ECO:0000259" key="2">
    <source>
        <dbReference type="Pfam" id="PF13837"/>
    </source>
</evidence>
<accession>A0ABD3HKK5</accession>
<dbReference type="EMBL" id="JBJQOH010000003">
    <property type="protein sequence ID" value="KAL3690820.1"/>
    <property type="molecule type" value="Genomic_DNA"/>
</dbReference>
<dbReference type="Pfam" id="PF13837">
    <property type="entry name" value="Myb_DNA-bind_4"/>
    <property type="match status" value="1"/>
</dbReference>
<dbReference type="Proteomes" id="UP001633002">
    <property type="component" value="Unassembled WGS sequence"/>
</dbReference>
<feature type="domain" description="Myb/SANT-like DNA-binding" evidence="2">
    <location>
        <begin position="92"/>
        <end position="176"/>
    </location>
</feature>
<reference evidence="3 4" key="1">
    <citation type="submission" date="2024-09" db="EMBL/GenBank/DDBJ databases">
        <title>Chromosome-scale assembly of Riccia sorocarpa.</title>
        <authorList>
            <person name="Paukszto L."/>
        </authorList>
    </citation>
    <scope>NUCLEOTIDE SEQUENCE [LARGE SCALE GENOMIC DNA]</scope>
    <source>
        <strain evidence="3">LP-2024</strain>
        <tissue evidence="3">Aerial parts of the thallus</tissue>
    </source>
</reference>
<gene>
    <name evidence="3" type="ORF">R1sor_004471</name>
</gene>
<dbReference type="AlphaFoldDB" id="A0ABD3HKK5"/>
<feature type="region of interest" description="Disordered" evidence="1">
    <location>
        <begin position="1"/>
        <end position="33"/>
    </location>
</feature>
<proteinExistence type="predicted"/>
<keyword evidence="4" id="KW-1185">Reference proteome</keyword>
<evidence type="ECO:0000313" key="3">
    <source>
        <dbReference type="EMBL" id="KAL3690820.1"/>
    </source>
</evidence>
<feature type="compositionally biased region" description="Basic and acidic residues" evidence="1">
    <location>
        <begin position="18"/>
        <end position="33"/>
    </location>
</feature>
<dbReference type="Gene3D" id="1.10.10.60">
    <property type="entry name" value="Homeodomain-like"/>
    <property type="match status" value="1"/>
</dbReference>
<evidence type="ECO:0000256" key="1">
    <source>
        <dbReference type="SAM" id="MobiDB-lite"/>
    </source>
</evidence>
<dbReference type="InterPro" id="IPR044822">
    <property type="entry name" value="Myb_DNA-bind_4"/>
</dbReference>
<sequence>MVSGDGENSLPRRSKRLRSGEEKGQEQGEEKMPVAKVVVEFSLVYERDPSLRSSRRGPAGTKDILETLFTKTQKKLDDEGALIESEILEQTSWSNKEVEYLIMLRSQGNQVFEQALKNQKLSLAWEKAALGLSKTLKVTKDAKQCQWMWYMLMKEYNSVLQGKDKEEFPFYPQMEDTKKYRAEVMSSSTAAEVYIEDERRSAENCSIFSTC</sequence>
<organism evidence="3 4">
    <name type="scientific">Riccia sorocarpa</name>
    <dbReference type="NCBI Taxonomy" id="122646"/>
    <lineage>
        <taxon>Eukaryota</taxon>
        <taxon>Viridiplantae</taxon>
        <taxon>Streptophyta</taxon>
        <taxon>Embryophyta</taxon>
        <taxon>Marchantiophyta</taxon>
        <taxon>Marchantiopsida</taxon>
        <taxon>Marchantiidae</taxon>
        <taxon>Marchantiales</taxon>
        <taxon>Ricciaceae</taxon>
        <taxon>Riccia</taxon>
    </lineage>
</organism>
<evidence type="ECO:0000313" key="4">
    <source>
        <dbReference type="Proteomes" id="UP001633002"/>
    </source>
</evidence>